<feature type="domain" description="Secretion system C-terminal sorting" evidence="3">
    <location>
        <begin position="1014"/>
        <end position="1088"/>
    </location>
</feature>
<dbReference type="RefSeq" id="WP_233131579.1">
    <property type="nucleotide sequence ID" value="NZ_LAPZ01000018.1"/>
</dbReference>
<reference evidence="5 6" key="1">
    <citation type="submission" date="2015-03" db="EMBL/GenBank/DDBJ databases">
        <title>Genome sequence of Tenacibaculum sp. S2-2, isolated from intestinal microbiota of sea cucumber, Apostichopus japonicas.</title>
        <authorList>
            <person name="Shao Z."/>
            <person name="Wang L."/>
            <person name="Li X."/>
        </authorList>
    </citation>
    <scope>NUCLEOTIDE SEQUENCE [LARGE SCALE GENOMIC DNA]</scope>
    <source>
        <strain evidence="5 6">S2-2</strain>
    </source>
</reference>
<evidence type="ECO:0000313" key="6">
    <source>
        <dbReference type="Proteomes" id="UP000194221"/>
    </source>
</evidence>
<sequence>MKKILLLVFSIVFSSMQAQNYWKKIESENLLAKKEVLERKSTPSSFNLFSLDPVDFASHLNDKSRGVKKVITLPSTKGNLNNFYIKEDSNFENELQKKFPSIKSYSAQGIDDPTATAKISIGTDGVHVTIFSGNHSTLYIDPYTKSKDTYISYQRKSLENKDEFECQVQEQTNNKLNKKEANKNANDGKLRTYRIAIVCSGEYSDFHLNRQNIPTSATDAEKKAAVLSAMNTSMTRINGVYEKDLAVKMVIVSENDKVIFLNKDTDNITDGAPSTMINEVQSICDNVIGNDKYDIGHIFSIGGDGLAGLGVVCVTGQKARGVTGRSQPIGDPYDIDFVSHEIGHQFGATHTQNNNCNRTSATAVEPGSGSTIMGYAGICSPDVQPNSDDYFHAVSIDQMWATIGISANCAIISNTNNASPTINAGQDVSIPKSTPFKLTANANDPDNNSSLTYNWEQTDNEVATMPPNSSSTGGPLFRSLPSKQSPTRYFPQLKNVTGGTINQWEVLPSVAREMNFSVVVRDNHSGGGASARDDIKITITDSPPFTVTAPSSSVTWNTGSSQTITWSKGNTDTAPINCSNVNIRLSTDGGITFPILIKENTPNDGSEDIIIPDNATSKARIMIEASDNIFYNVNSTNFTINSTTPTFILTNKTNQQKACNTGNNSVSYTLNFDFVNGFSETVNLSTTGAPNNSNITFSPSTINSNGDVTMTVSNLNGANQQDYTIVVKAEASSVSQNADALLKILGSSFGNITLASPANSATNVSIRPEFKWGADSNATAYDIKVATNNSFSNPIIEATTNTNSYTHTSALTGNTKYFWFVKPKNDCGEGSNSSIGEFTTENPSYCSSTFTDEAGGSEHITNVTFNTINNSSGNDTTDGYQDFTSISTTIKRDEKHQISVTFDTGGFQDHCYVFIDWNQDFKFDNNTERYDLGTKLEDLATATFEIEVPSNAALGNTRMRVLIEYDDPNNNFGEGACDSDHKTEWGETEDYTIEIQEATTSTEDFSFSNFNLSPNPSNGRINLKFEVQNTEKVSIKLFDLRGRVIESKNFTNIQSVFNEEIQFNRTIPGLYLLQIQNGGKQTTKKLVIK</sequence>
<dbReference type="Gene3D" id="2.60.40.10">
    <property type="entry name" value="Immunoglobulins"/>
    <property type="match status" value="1"/>
</dbReference>
<dbReference type="NCBIfam" id="TIGR04183">
    <property type="entry name" value="Por_Secre_tail"/>
    <property type="match status" value="1"/>
</dbReference>
<dbReference type="Pfam" id="PF13583">
    <property type="entry name" value="Reprolysin_4"/>
    <property type="match status" value="1"/>
</dbReference>
<dbReference type="EMBL" id="LAPZ01000018">
    <property type="protein sequence ID" value="OSY86882.1"/>
    <property type="molecule type" value="Genomic_DNA"/>
</dbReference>
<dbReference type="STRING" id="1635173.WH52_14480"/>
<feature type="domain" description="GEVED" evidence="4">
    <location>
        <begin position="911"/>
        <end position="993"/>
    </location>
</feature>
<protein>
    <submittedName>
        <fullName evidence="5">Uncharacterized protein</fullName>
    </submittedName>
</protein>
<dbReference type="InterPro" id="IPR013783">
    <property type="entry name" value="Ig-like_fold"/>
</dbReference>
<dbReference type="InterPro" id="IPR024079">
    <property type="entry name" value="MetalloPept_cat_dom_sf"/>
</dbReference>
<dbReference type="InParanoid" id="A0A1Y2P8W1"/>
<dbReference type="GO" id="GO:0008237">
    <property type="term" value="F:metallopeptidase activity"/>
    <property type="evidence" value="ECO:0007669"/>
    <property type="project" value="InterPro"/>
</dbReference>
<dbReference type="AlphaFoldDB" id="A0A1Y2P8W1"/>
<feature type="signal peptide" evidence="2">
    <location>
        <begin position="1"/>
        <end position="18"/>
    </location>
</feature>
<dbReference type="InterPro" id="IPR026444">
    <property type="entry name" value="Secre_tail"/>
</dbReference>
<keyword evidence="1 2" id="KW-0732">Signal</keyword>
<dbReference type="Pfam" id="PF20009">
    <property type="entry name" value="GEVED"/>
    <property type="match status" value="1"/>
</dbReference>
<gene>
    <name evidence="5" type="ORF">WH52_14480</name>
</gene>
<proteinExistence type="predicted"/>
<dbReference type="SUPFAM" id="SSF55486">
    <property type="entry name" value="Metalloproteases ('zincins'), catalytic domain"/>
    <property type="match status" value="1"/>
</dbReference>
<feature type="chain" id="PRO_5013277146" evidence="2">
    <location>
        <begin position="19"/>
        <end position="1089"/>
    </location>
</feature>
<evidence type="ECO:0000256" key="2">
    <source>
        <dbReference type="SAM" id="SignalP"/>
    </source>
</evidence>
<evidence type="ECO:0000259" key="3">
    <source>
        <dbReference type="Pfam" id="PF18962"/>
    </source>
</evidence>
<name>A0A1Y2P8W1_9FLAO</name>
<organism evidence="5 6">
    <name type="scientific">Tenacibaculum holothuriorum</name>
    <dbReference type="NCBI Taxonomy" id="1635173"/>
    <lineage>
        <taxon>Bacteria</taxon>
        <taxon>Pseudomonadati</taxon>
        <taxon>Bacteroidota</taxon>
        <taxon>Flavobacteriia</taxon>
        <taxon>Flavobacteriales</taxon>
        <taxon>Flavobacteriaceae</taxon>
        <taxon>Tenacibaculum</taxon>
    </lineage>
</organism>
<dbReference type="Proteomes" id="UP000194221">
    <property type="component" value="Unassembled WGS sequence"/>
</dbReference>
<dbReference type="Pfam" id="PF18962">
    <property type="entry name" value="Por_Secre_tail"/>
    <property type="match status" value="1"/>
</dbReference>
<dbReference type="Gene3D" id="3.40.390.10">
    <property type="entry name" value="Collagenase (Catalytic Domain)"/>
    <property type="match status" value="1"/>
</dbReference>
<comment type="caution">
    <text evidence="5">The sequence shown here is derived from an EMBL/GenBank/DDBJ whole genome shotgun (WGS) entry which is preliminary data.</text>
</comment>
<keyword evidence="6" id="KW-1185">Reference proteome</keyword>
<evidence type="ECO:0000259" key="4">
    <source>
        <dbReference type="Pfam" id="PF20009"/>
    </source>
</evidence>
<accession>A0A1Y2P8W1</accession>
<dbReference type="InterPro" id="IPR045474">
    <property type="entry name" value="GEVED"/>
</dbReference>
<evidence type="ECO:0000313" key="5">
    <source>
        <dbReference type="EMBL" id="OSY86882.1"/>
    </source>
</evidence>
<evidence type="ECO:0000256" key="1">
    <source>
        <dbReference type="ARBA" id="ARBA00022729"/>
    </source>
</evidence>